<accession>A0ABY6ABE2</accession>
<keyword evidence="2" id="KW-1185">Reference proteome</keyword>
<evidence type="ECO:0000313" key="2">
    <source>
        <dbReference type="Proteomes" id="UP001065322"/>
    </source>
</evidence>
<sequence>MAGTLRAALRALSFVSDKAVMPALCGRRSQRINTAIAAQILAALSLFVTDFGQKDAESVVQTINTCKRVELTA</sequence>
<dbReference type="RefSeq" id="WP_260996727.1">
    <property type="nucleotide sequence ID" value="NZ_CP054475.1"/>
</dbReference>
<proteinExistence type="predicted"/>
<organism evidence="1 2">
    <name type="scientific">Thalassolituus hydrocarboniclasticus</name>
    <dbReference type="NCBI Taxonomy" id="2742796"/>
    <lineage>
        <taxon>Bacteria</taxon>
        <taxon>Pseudomonadati</taxon>
        <taxon>Pseudomonadota</taxon>
        <taxon>Gammaproteobacteria</taxon>
        <taxon>Oceanospirillales</taxon>
        <taxon>Oceanospirillaceae</taxon>
        <taxon>Thalassolituus</taxon>
    </lineage>
</organism>
<gene>
    <name evidence="1" type="ORF">HUF19_11225</name>
</gene>
<protein>
    <submittedName>
        <fullName evidence="1">Uncharacterized protein</fullName>
    </submittedName>
</protein>
<name>A0ABY6ABE2_9GAMM</name>
<dbReference type="EMBL" id="CP054475">
    <property type="protein sequence ID" value="UXD87967.1"/>
    <property type="molecule type" value="Genomic_DNA"/>
</dbReference>
<evidence type="ECO:0000313" key="1">
    <source>
        <dbReference type="EMBL" id="UXD87967.1"/>
    </source>
</evidence>
<dbReference type="Proteomes" id="UP001065322">
    <property type="component" value="Chromosome"/>
</dbReference>
<reference evidence="2" key="1">
    <citation type="submission" date="2020-06" db="EMBL/GenBank/DDBJ databases">
        <title>Thalassolituus marinus alknpb1M-1, a hydrocarbon-degrading bacterium isolated from the deep-sea overlying water using an in-situ strategy from the South China Sea basin.</title>
        <authorList>
            <person name="Dong C."/>
            <person name="Chen Y."/>
            <person name="Shao Z."/>
        </authorList>
    </citation>
    <scope>NUCLEOTIDE SEQUENCE [LARGE SCALE GENOMIC DNA]</scope>
    <source>
        <strain evidence="2">alknpb1M-1</strain>
    </source>
</reference>